<keyword evidence="3" id="KW-1185">Reference proteome</keyword>
<dbReference type="EMBL" id="KI963959">
    <property type="protein sequence ID" value="EUC46953.1"/>
    <property type="molecule type" value="Genomic_DNA"/>
</dbReference>
<protein>
    <submittedName>
        <fullName evidence="2">Uncharacterized protein</fullName>
    </submittedName>
</protein>
<dbReference type="AlphaFoldDB" id="W6ZAX0"/>
<evidence type="ECO:0000256" key="1">
    <source>
        <dbReference type="SAM" id="Phobius"/>
    </source>
</evidence>
<keyword evidence="1" id="KW-1133">Transmembrane helix</keyword>
<accession>W6ZAX0</accession>
<dbReference type="KEGG" id="bor:COCMIDRAFT_25152"/>
<dbReference type="GeneID" id="19120714"/>
<proteinExistence type="predicted"/>
<keyword evidence="1" id="KW-0472">Membrane</keyword>
<name>W6ZAX0_COCMI</name>
<feature type="transmembrane region" description="Helical" evidence="1">
    <location>
        <begin position="123"/>
        <end position="142"/>
    </location>
</feature>
<dbReference type="Proteomes" id="UP000054032">
    <property type="component" value="Unassembled WGS sequence"/>
</dbReference>
<dbReference type="HOGENOM" id="CLU_1767737_0_0_1"/>
<keyword evidence="1" id="KW-0812">Transmembrane</keyword>
<gene>
    <name evidence="2" type="ORF">COCMIDRAFT_25152</name>
</gene>
<evidence type="ECO:0000313" key="2">
    <source>
        <dbReference type="EMBL" id="EUC46953.1"/>
    </source>
</evidence>
<sequence length="147" mass="16051">MSDTFPIAVGSVIAPQRPHGAVGSGGSIGTQQPPNITRTVSNLHLPTPTAGCNMITFASLGVYMPQLHYIHGNQTSQKGRRSSRPGAWLSKYARQVLRRLWACIASHLRVHVDHQLRRLCLDIAFACCFGVVFSFCAFTCKISSIAR</sequence>
<dbReference type="RefSeq" id="XP_007686551.1">
    <property type="nucleotide sequence ID" value="XM_007688361.1"/>
</dbReference>
<evidence type="ECO:0000313" key="3">
    <source>
        <dbReference type="Proteomes" id="UP000054032"/>
    </source>
</evidence>
<reference evidence="2 3" key="1">
    <citation type="journal article" date="2013" name="PLoS Genet.">
        <title>Comparative genome structure, secondary metabolite, and effector coding capacity across Cochliobolus pathogens.</title>
        <authorList>
            <person name="Condon B.J."/>
            <person name="Leng Y."/>
            <person name="Wu D."/>
            <person name="Bushley K.E."/>
            <person name="Ohm R.A."/>
            <person name="Otillar R."/>
            <person name="Martin J."/>
            <person name="Schackwitz W."/>
            <person name="Grimwood J."/>
            <person name="MohdZainudin N."/>
            <person name="Xue C."/>
            <person name="Wang R."/>
            <person name="Manning V.A."/>
            <person name="Dhillon B."/>
            <person name="Tu Z.J."/>
            <person name="Steffenson B.J."/>
            <person name="Salamov A."/>
            <person name="Sun H."/>
            <person name="Lowry S."/>
            <person name="LaButti K."/>
            <person name="Han J."/>
            <person name="Copeland A."/>
            <person name="Lindquist E."/>
            <person name="Barry K."/>
            <person name="Schmutz J."/>
            <person name="Baker S.E."/>
            <person name="Ciuffetti L.M."/>
            <person name="Grigoriev I.V."/>
            <person name="Zhong S."/>
            <person name="Turgeon B.G."/>
        </authorList>
    </citation>
    <scope>NUCLEOTIDE SEQUENCE [LARGE SCALE GENOMIC DNA]</scope>
    <source>
        <strain evidence="2 3">ATCC 44560</strain>
    </source>
</reference>
<organism evidence="2 3">
    <name type="scientific">Bipolaris oryzae ATCC 44560</name>
    <dbReference type="NCBI Taxonomy" id="930090"/>
    <lineage>
        <taxon>Eukaryota</taxon>
        <taxon>Fungi</taxon>
        <taxon>Dikarya</taxon>
        <taxon>Ascomycota</taxon>
        <taxon>Pezizomycotina</taxon>
        <taxon>Dothideomycetes</taxon>
        <taxon>Pleosporomycetidae</taxon>
        <taxon>Pleosporales</taxon>
        <taxon>Pleosporineae</taxon>
        <taxon>Pleosporaceae</taxon>
        <taxon>Bipolaris</taxon>
    </lineage>
</organism>